<evidence type="ECO:0000313" key="3">
    <source>
        <dbReference type="Proteomes" id="UP000295063"/>
    </source>
</evidence>
<reference evidence="2 3" key="1">
    <citation type="submission" date="2019-03" db="EMBL/GenBank/DDBJ databases">
        <title>Genomic Encyclopedia of Type Strains, Phase IV (KMG-IV): sequencing the most valuable type-strain genomes for metagenomic binning, comparative biology and taxonomic classification.</title>
        <authorList>
            <person name="Goeker M."/>
        </authorList>
    </citation>
    <scope>NUCLEOTIDE SEQUENCE [LARGE SCALE GENOMIC DNA]</scope>
    <source>
        <strain evidence="2 3">DSM 15969</strain>
    </source>
</reference>
<gene>
    <name evidence="2" type="ORF">EV210_109124</name>
</gene>
<sequence length="114" mass="12082">MCGFLLRIIINAVILFVAVVELPGIFVDTLGSTLLGAAIIGIANAAIRPLMELTSVPLNMTTLSGLTFFTNILTPFMVVKTLPGFQISSVLAPFAAIVLVTVCSCTLTKIIQDR</sequence>
<dbReference type="PANTHER" id="PTHR37309:SF1">
    <property type="entry name" value="SLR0284 PROTEIN"/>
    <property type="match status" value="1"/>
</dbReference>
<dbReference type="RefSeq" id="WP_132081884.1">
    <property type="nucleotide sequence ID" value="NZ_DAIMLW010000405.1"/>
</dbReference>
<feature type="transmembrane region" description="Helical" evidence="1">
    <location>
        <begin position="5"/>
        <end position="26"/>
    </location>
</feature>
<keyword evidence="1" id="KW-0472">Membrane</keyword>
<keyword evidence="3" id="KW-1185">Reference proteome</keyword>
<organism evidence="2 3">
    <name type="scientific">Anaerospora hongkongensis</name>
    <dbReference type="NCBI Taxonomy" id="244830"/>
    <lineage>
        <taxon>Bacteria</taxon>
        <taxon>Bacillati</taxon>
        <taxon>Bacillota</taxon>
        <taxon>Negativicutes</taxon>
        <taxon>Selenomonadales</taxon>
        <taxon>Sporomusaceae</taxon>
        <taxon>Anaerospora</taxon>
    </lineage>
</organism>
<evidence type="ECO:0000256" key="1">
    <source>
        <dbReference type="SAM" id="Phobius"/>
    </source>
</evidence>
<dbReference type="AlphaFoldDB" id="A0A4R1Q460"/>
<protein>
    <submittedName>
        <fullName evidence="2">Putative membrane protein</fullName>
    </submittedName>
</protein>
<name>A0A4R1Q460_9FIRM</name>
<dbReference type="Pfam" id="PF04020">
    <property type="entry name" value="Phage_holin_4_2"/>
    <property type="match status" value="1"/>
</dbReference>
<proteinExistence type="predicted"/>
<dbReference type="Proteomes" id="UP000295063">
    <property type="component" value="Unassembled WGS sequence"/>
</dbReference>
<accession>A0A4R1Q460</accession>
<keyword evidence="1" id="KW-0812">Transmembrane</keyword>
<comment type="caution">
    <text evidence="2">The sequence shown here is derived from an EMBL/GenBank/DDBJ whole genome shotgun (WGS) entry which is preliminary data.</text>
</comment>
<evidence type="ECO:0000313" key="2">
    <source>
        <dbReference type="EMBL" id="TCL36175.1"/>
    </source>
</evidence>
<dbReference type="PANTHER" id="PTHR37309">
    <property type="entry name" value="SLR0284 PROTEIN"/>
    <property type="match status" value="1"/>
</dbReference>
<feature type="transmembrane region" description="Helical" evidence="1">
    <location>
        <begin position="32"/>
        <end position="51"/>
    </location>
</feature>
<feature type="transmembrane region" description="Helical" evidence="1">
    <location>
        <begin position="90"/>
        <end position="111"/>
    </location>
</feature>
<dbReference type="OrthoDB" id="7205479at2"/>
<dbReference type="EMBL" id="SLUI01000009">
    <property type="protein sequence ID" value="TCL36175.1"/>
    <property type="molecule type" value="Genomic_DNA"/>
</dbReference>
<keyword evidence="1" id="KW-1133">Transmembrane helix</keyword>
<dbReference type="InterPro" id="IPR007165">
    <property type="entry name" value="Phage_holin_4_2"/>
</dbReference>
<feature type="transmembrane region" description="Helical" evidence="1">
    <location>
        <begin position="58"/>
        <end position="78"/>
    </location>
</feature>